<reference evidence="2" key="2">
    <citation type="journal article" date="2015" name="Data Brief">
        <title>Shoot transcriptome of the giant reed, Arundo donax.</title>
        <authorList>
            <person name="Barrero R.A."/>
            <person name="Guerrero F.D."/>
            <person name="Moolhuijzen P."/>
            <person name="Goolsby J.A."/>
            <person name="Tidwell J."/>
            <person name="Bellgard S.E."/>
            <person name="Bellgard M.I."/>
        </authorList>
    </citation>
    <scope>NUCLEOTIDE SEQUENCE</scope>
    <source>
        <tissue evidence="2">Shoot tissue taken approximately 20 cm above the soil surface</tissue>
    </source>
</reference>
<sequence>MRTFRDIRRYCILCIAVTLPLISSFHFVFLY</sequence>
<evidence type="ECO:0000256" key="1">
    <source>
        <dbReference type="SAM" id="Phobius"/>
    </source>
</evidence>
<protein>
    <submittedName>
        <fullName evidence="2">Uncharacterized protein</fullName>
    </submittedName>
</protein>
<proteinExistence type="predicted"/>
<organism evidence="2">
    <name type="scientific">Arundo donax</name>
    <name type="common">Giant reed</name>
    <name type="synonym">Donax arundinaceus</name>
    <dbReference type="NCBI Taxonomy" id="35708"/>
    <lineage>
        <taxon>Eukaryota</taxon>
        <taxon>Viridiplantae</taxon>
        <taxon>Streptophyta</taxon>
        <taxon>Embryophyta</taxon>
        <taxon>Tracheophyta</taxon>
        <taxon>Spermatophyta</taxon>
        <taxon>Magnoliopsida</taxon>
        <taxon>Liliopsida</taxon>
        <taxon>Poales</taxon>
        <taxon>Poaceae</taxon>
        <taxon>PACMAD clade</taxon>
        <taxon>Arundinoideae</taxon>
        <taxon>Arundineae</taxon>
        <taxon>Arundo</taxon>
    </lineage>
</organism>
<name>A0A0A9BIA8_ARUDO</name>
<evidence type="ECO:0000313" key="2">
    <source>
        <dbReference type="EMBL" id="JAD63689.1"/>
    </source>
</evidence>
<dbReference type="EMBL" id="GBRH01234206">
    <property type="protein sequence ID" value="JAD63689.1"/>
    <property type="molecule type" value="Transcribed_RNA"/>
</dbReference>
<keyword evidence="1" id="KW-0812">Transmembrane</keyword>
<keyword evidence="1" id="KW-0472">Membrane</keyword>
<dbReference type="AlphaFoldDB" id="A0A0A9BIA8"/>
<reference evidence="2" key="1">
    <citation type="submission" date="2014-09" db="EMBL/GenBank/DDBJ databases">
        <authorList>
            <person name="Magalhaes I.L.F."/>
            <person name="Oliveira U."/>
            <person name="Santos F.R."/>
            <person name="Vidigal T.H.D.A."/>
            <person name="Brescovit A.D."/>
            <person name="Santos A.J."/>
        </authorList>
    </citation>
    <scope>NUCLEOTIDE SEQUENCE</scope>
    <source>
        <tissue evidence="2">Shoot tissue taken approximately 20 cm above the soil surface</tissue>
    </source>
</reference>
<feature type="transmembrane region" description="Helical" evidence="1">
    <location>
        <begin position="12"/>
        <end position="30"/>
    </location>
</feature>
<accession>A0A0A9BIA8</accession>
<keyword evidence="1" id="KW-1133">Transmembrane helix</keyword>